<name>A0AAD5TB33_9FUNG</name>
<evidence type="ECO:0000313" key="3">
    <source>
        <dbReference type="Proteomes" id="UP001211907"/>
    </source>
</evidence>
<keyword evidence="3" id="KW-1185">Reference proteome</keyword>
<accession>A0AAD5TB33</accession>
<dbReference type="PANTHER" id="PTHR39211">
    <property type="entry name" value="CHROMOSOME 7, WHOLE GENOME SHOTGUN SEQUENCE"/>
    <property type="match status" value="1"/>
</dbReference>
<feature type="compositionally biased region" description="Low complexity" evidence="1">
    <location>
        <begin position="392"/>
        <end position="410"/>
    </location>
</feature>
<feature type="region of interest" description="Disordered" evidence="1">
    <location>
        <begin position="758"/>
        <end position="787"/>
    </location>
</feature>
<feature type="region of interest" description="Disordered" evidence="1">
    <location>
        <begin position="389"/>
        <end position="430"/>
    </location>
</feature>
<dbReference type="GO" id="GO:0005737">
    <property type="term" value="C:cytoplasm"/>
    <property type="evidence" value="ECO:0007669"/>
    <property type="project" value="UniProtKB-SubCell"/>
</dbReference>
<feature type="compositionally biased region" description="Polar residues" evidence="1">
    <location>
        <begin position="778"/>
        <end position="787"/>
    </location>
</feature>
<evidence type="ECO:0000256" key="1">
    <source>
        <dbReference type="SAM" id="MobiDB-lite"/>
    </source>
</evidence>
<comment type="caution">
    <text evidence="2">The sequence shown here is derived from an EMBL/GenBank/DDBJ whole genome shotgun (WGS) entry which is preliminary data.</text>
</comment>
<feature type="region of interest" description="Disordered" evidence="1">
    <location>
        <begin position="258"/>
        <end position="306"/>
    </location>
</feature>
<gene>
    <name evidence="2" type="ORF">HK100_006657</name>
</gene>
<dbReference type="GO" id="GO:0005929">
    <property type="term" value="C:cilium"/>
    <property type="evidence" value="ECO:0007669"/>
    <property type="project" value="UniProtKB-SubCell"/>
</dbReference>
<protein>
    <submittedName>
        <fullName evidence="2">Uncharacterized protein</fullName>
    </submittedName>
</protein>
<dbReference type="InterPro" id="IPR013783">
    <property type="entry name" value="Ig-like_fold"/>
</dbReference>
<feature type="compositionally biased region" description="Basic and acidic residues" evidence="1">
    <location>
        <begin position="61"/>
        <end position="77"/>
    </location>
</feature>
<feature type="region of interest" description="Disordered" evidence="1">
    <location>
        <begin position="1"/>
        <end position="79"/>
    </location>
</feature>
<evidence type="ECO:0000313" key="2">
    <source>
        <dbReference type="EMBL" id="KAJ3141440.1"/>
    </source>
</evidence>
<feature type="non-terminal residue" evidence="2">
    <location>
        <position position="1"/>
    </location>
</feature>
<dbReference type="EMBL" id="JADGJH010000031">
    <property type="protein sequence ID" value="KAJ3141440.1"/>
    <property type="molecule type" value="Genomic_DNA"/>
</dbReference>
<reference evidence="2" key="1">
    <citation type="submission" date="2020-05" db="EMBL/GenBank/DDBJ databases">
        <title>Phylogenomic resolution of chytrid fungi.</title>
        <authorList>
            <person name="Stajich J.E."/>
            <person name="Amses K."/>
            <person name="Simmons R."/>
            <person name="Seto K."/>
            <person name="Myers J."/>
            <person name="Bonds A."/>
            <person name="Quandt C.A."/>
            <person name="Barry K."/>
            <person name="Liu P."/>
            <person name="Grigoriev I."/>
            <person name="Longcore J.E."/>
            <person name="James T.Y."/>
        </authorList>
    </citation>
    <scope>NUCLEOTIDE SEQUENCE</scope>
    <source>
        <strain evidence="2">JEL0513</strain>
    </source>
</reference>
<organism evidence="2 3">
    <name type="scientific">Physocladia obscura</name>
    <dbReference type="NCBI Taxonomy" id="109957"/>
    <lineage>
        <taxon>Eukaryota</taxon>
        <taxon>Fungi</taxon>
        <taxon>Fungi incertae sedis</taxon>
        <taxon>Chytridiomycota</taxon>
        <taxon>Chytridiomycota incertae sedis</taxon>
        <taxon>Chytridiomycetes</taxon>
        <taxon>Chytridiales</taxon>
        <taxon>Chytriomycetaceae</taxon>
        <taxon>Physocladia</taxon>
    </lineage>
</organism>
<feature type="compositionally biased region" description="Low complexity" evidence="1">
    <location>
        <begin position="273"/>
        <end position="292"/>
    </location>
</feature>
<feature type="compositionally biased region" description="Basic and acidic residues" evidence="1">
    <location>
        <begin position="1677"/>
        <end position="1694"/>
    </location>
</feature>
<dbReference type="PANTHER" id="PTHR39211:SF1">
    <property type="entry name" value="ABNORMAL SPINDLE-LIKE MICROCEPHALY-ASSOCIATED PROTEIN ASH DOMAIN-CONTAINING PROTEIN"/>
    <property type="match status" value="1"/>
</dbReference>
<dbReference type="Gene3D" id="2.60.40.10">
    <property type="entry name" value="Immunoglobulins"/>
    <property type="match status" value="3"/>
</dbReference>
<dbReference type="Proteomes" id="UP001211907">
    <property type="component" value="Unassembled WGS sequence"/>
</dbReference>
<feature type="compositionally biased region" description="Low complexity" evidence="1">
    <location>
        <begin position="758"/>
        <end position="777"/>
    </location>
</feature>
<proteinExistence type="predicted"/>
<feature type="region of interest" description="Disordered" evidence="1">
    <location>
        <begin position="1673"/>
        <end position="1703"/>
    </location>
</feature>
<feature type="compositionally biased region" description="Low complexity" evidence="1">
    <location>
        <begin position="1"/>
        <end position="39"/>
    </location>
</feature>
<sequence>MGRGRSNTNSSNNINGGSNNNNNSIDISISIETSIRDSTGGSSNGKSRENNDATDSELPLEAEKSQLDQDSALDKPSTELSGVNSVFASVAPIGSAANSSNVTINTTGSSSNPPLVFVDNVYLNGLHALRSLNLHNPSLTHHVSVRIKSTLGSQLAFQLTNENLAHAPLPVATQPQSSLSAYSYSLPLPQSSQSFADSAATITATTTKTHSQDSRSDSDSTRLELDSFAFGLPPLQPLPSSALPLAMPLPLTGLGLDADASGTDADTDTQIAPNNNRNFNGNSSPSPDSPFASDDKDMEFDPILDTPTPFRQAAIQRKQQEEQQKQQQLHQQFHLQELQEEQTSTVMKIKQNHDFQFNQLFNYVNYIDRVDLEPGQTIPLVLAFLPDDQDLPNGGSSPSRSSSPENNNQSVDERSNARQIHSPNSTPSHKLHSLDLAEELHDFFEINGLIFFFTFIKPLESLVSSESSSAQSNGTISSSGIKNDSLITFPTILAGEDPNAVLNPVSLNGRDSGSPNYQVTLKFKSRVCRSVLWTDIGETGISFDGCVVGGTYFKDFSIWNKSEIDLYWVLNTIDLSNRQNNSWLTFSDYDTAEPLDFSRPIPSYSQRRIRVTFKPTEAGEFNYDLQLENSNDSAGNTVQALVTADVKSAPTEELLRIGNNGVIDFGDCYTGSLYKQRISIKNLSDAPVELFLAVEDNVDLVFQLKGSEIQKYSLDEASADDRRASSVSNSWRLVSEESGSCRPLRTGRIRELAGIESASMSDLSNPSSSLNSRASSPATLQRMSSESAAGSSIDLLDLVGSRRGDDSNSLGGPGDTDEFAIYGSSFGTAYSTDRKFGKDGNNSNGSGGNSEETSGIDEISLRGGSERIFELCFRPAKDVLAESLQHGSNSGRLIKRNFKVILTYAKQGNHEKERKIIQCKARTCSSLIDVLPKELNFGDTDVGTLKSLPITVLNLSELPAKVEVQFICELKINFILCGFLVFDEIIYLAKVLHCFRGELIIPPKQSIEIKLDIYPRKVNPDYCKQITVVNLHNRENDQVVEVKSTHIDKNRVTFHSLFYRILTPGSTNFMDFGSVVFNAPTMRSCVLENTSKKRLVLELSSSLPEEIVIYAKTDPRISEYVAGSNNIDSTVLKEKLIDTLGDKKSGKKLPPPEITNSVIETAGLDPTSDAASPNLNHAILSPQGSLEVSESNNVKKPEYLDLASFSTLHGKEAKLSPGRKITSLVTASSSEGLQQLRKQYREGHGLGKESESKDQMPNTVDTAVNIETPDAKTRPSYLQSNGLIQRTNSRPVLSTLAASSKQPEVGNAQSKMNLNSFLKSFEEFTGVVPPMFSKQVSEEKYVKAYQLLQREFVTLVKDGRLVPVRVVELDPGATIPLFAVMTANGSRKPSIQTKAKKFDAKILIRIVEFDREIHQPQFEQLLFGDVEMIPVRELMIRCSLCRSVMELGQRNINFGYLDKNEIHTKTMIVRNKSEAPLFYFIRKSGSISSGDLTIPDSRMGLIRGYGKKEIDFIFEPSLAGQYQEKLTLENLQDRENDQTLTIKAMIRQPLKFSIDTLELDFGPCLVGEFSGNIQRISITNTSSKTRTFEIRIDDEKLDFRGVVLDVRLEAVGGVGDGLQSNEESLPKPNQTLSKEIMEKIEELEQKLKIYHRKGKTEKIKKATLKLEKLRSGNAEDDIGKSKEEGDDPSEKTETEPQVSSLPKIDRSKYTAKPLVISVESRAIKTIKVHVKPIRKKNAWLILDSEVCHGAIFVHEHKNTDVMKIVSFRCVPCVDPGRFAELLAAEGLVFQSQNPINDRISFDSQSRHLTSEPLVSSPIADKPAFTLELAVIDLGRLEVNEKRDCYFTVFNQRDEKLRYDIILVNSNSMVTFKQNYGELEPRESRKIYLQIIPAVLGRQFHKFQIKILETIELVEFTFYGIRNSYLQFPALASLSTQLDFGPCYINPTKKYAKVYPFDIVNASENELSVSASSNLAQQCFIFSDQNLETPATDLFMVPRQKLTVYIALQPSVLKPSSSGITSFSGSTKIGNKSNANLNGSSSVSNSGNALSPSILEKSQIESSRTLIGGLRFVVSIVETSEDIESNSTEFYLLTQTVKFCAVIGVSNLGVEECFVDLGCSNSIGDNYYGHITVLNRSPRLPLIFSIECNCENIEFEKYSGAIPAQEDDGTTSLPNTPSSQIISFTLACRQWGYMSEKVIVRNENNPQQVYTVELRFFADIGFVHINGTASYQPARVLFNHDSVYSKTRFESKSLDDPKQAALVWENVYVSNVSADSSVEGSSYQVQKKASHTVTESYEKIFEIVNATEELMEIVARASTNNKVRWILSGGSGFVMNTNMDETQSGNLLLQKHQKANVVVSVHVPPATEEILRRFQAGKSVSTRGLLFLENPEKNLVLKSIDLIASFAVSLGCVEPATVDLGRVGHLNNWEDVPFSFQIINQADCALHYNIELPDTIEIVQVTNELNETLETLCPCEKFHTVKGILKTSIMPNTKVGLCISDIVVINLYNPRNSMIMQVQSLLTLLDLKFERLVEGELVLPALTYPSTASSSLCDNWFKVVNKSEQDLKFEIDFEPSAELSDFVRLEILSRSANSHLNGILTLEPLGSLDIRVRVFVQDGARLSSNSEKSKILTNAGGVTLGSLQISTKYQLEESNDGSQPLGPIFSPKRQHIPLRCNIIEGPTFSINEKKIKFLCFPIESADTSSTIHHQTKNIVITNNSKFFALNFRVAIDYPLEFPLGTNLIEIAPLSSENEGLVEPGSQLILSVTLLKLNIGGISDSVKLHLYDTNSICSYFQTVQISITESTAAYTNTLDSLAVARYVDSERNDSVSESMDGVNDQALSEQDLCFTEEPQTFDDDTSISDNASFSNSNLSGVEKIHSQSNRSNISDYVRRTTGYLINLRGCKRILESHQQNSEPGGLFELDLGQQDISNVIVTKRIILETTTNDKVSYRIRALSDNDKSWAFISRSEGTLDSRATSHSINFNFIPSVRGMFSTYIIIDNLDNPLDSKIIRTNMVVVGKHNIRQNQTSNQEGQASALMASSQELNNVFDVIVAGLDPLASDGISNDVITMNGLYYDMEYTARSIIIQNHESVPLEFFIKSNLKSTDPTELIFSLSRSAAKVFRSVIVQPNSYMRVFLRYRPSLGDEEEDESVKMDLAAANCIDEKVIEISVNCRLVKDYQKTIYLRANCRRPQIYLATQEFSFKGKISKKGAGEKDWDISFTEQFSPLKIENLLSDPLEFEVLNDSMYFGVDLGDSEYLTPRKTNSAGIVDVN</sequence>
<feature type="region of interest" description="Disordered" evidence="1">
    <location>
        <begin position="833"/>
        <end position="856"/>
    </location>
</feature>
<feature type="compositionally biased region" description="Polar residues" evidence="1">
    <location>
        <begin position="417"/>
        <end position="428"/>
    </location>
</feature>